<protein>
    <submittedName>
        <fullName evidence="1">Predicted protein</fullName>
    </submittedName>
</protein>
<evidence type="ECO:0000313" key="2">
    <source>
        <dbReference type="Proteomes" id="UP000001194"/>
    </source>
</evidence>
<dbReference type="STRING" id="486041.B0DCC6"/>
<dbReference type="InParanoid" id="B0DCC6"/>
<dbReference type="AlphaFoldDB" id="B0DCC6"/>
<dbReference type="InterPro" id="IPR036226">
    <property type="entry name" value="LipOase_C_sf"/>
</dbReference>
<evidence type="ECO:0000313" key="1">
    <source>
        <dbReference type="EMBL" id="EDR07877.1"/>
    </source>
</evidence>
<gene>
    <name evidence="1" type="ORF">LACBIDRAFT_327634</name>
</gene>
<dbReference type="OrthoDB" id="407298at2759"/>
<keyword evidence="2" id="KW-1185">Reference proteome</keyword>
<dbReference type="KEGG" id="lbc:LACBIDRAFT_327634"/>
<dbReference type="Proteomes" id="UP000001194">
    <property type="component" value="Unassembled WGS sequence"/>
</dbReference>
<accession>B0DCC6</accession>
<proteinExistence type="predicted"/>
<dbReference type="GeneID" id="6077186"/>
<dbReference type="EMBL" id="DS547103">
    <property type="protein sequence ID" value="EDR07877.1"/>
    <property type="molecule type" value="Genomic_DNA"/>
</dbReference>
<reference evidence="1 2" key="1">
    <citation type="journal article" date="2008" name="Nature">
        <title>The genome of Laccaria bicolor provides insights into mycorrhizal symbiosis.</title>
        <authorList>
            <person name="Martin F."/>
            <person name="Aerts A."/>
            <person name="Ahren D."/>
            <person name="Brun A."/>
            <person name="Danchin E.G.J."/>
            <person name="Duchaussoy F."/>
            <person name="Gibon J."/>
            <person name="Kohler A."/>
            <person name="Lindquist E."/>
            <person name="Pereda V."/>
            <person name="Salamov A."/>
            <person name="Shapiro H.J."/>
            <person name="Wuyts J."/>
            <person name="Blaudez D."/>
            <person name="Buee M."/>
            <person name="Brokstein P."/>
            <person name="Canbaeck B."/>
            <person name="Cohen D."/>
            <person name="Courty P.E."/>
            <person name="Coutinho P.M."/>
            <person name="Delaruelle C."/>
            <person name="Detter J.C."/>
            <person name="Deveau A."/>
            <person name="DiFazio S."/>
            <person name="Duplessis S."/>
            <person name="Fraissinet-Tachet L."/>
            <person name="Lucic E."/>
            <person name="Frey-Klett P."/>
            <person name="Fourrey C."/>
            <person name="Feussner I."/>
            <person name="Gay G."/>
            <person name="Grimwood J."/>
            <person name="Hoegger P.J."/>
            <person name="Jain P."/>
            <person name="Kilaru S."/>
            <person name="Labbe J."/>
            <person name="Lin Y.C."/>
            <person name="Legue V."/>
            <person name="Le Tacon F."/>
            <person name="Marmeisse R."/>
            <person name="Melayah D."/>
            <person name="Montanini B."/>
            <person name="Muratet M."/>
            <person name="Nehls U."/>
            <person name="Niculita-Hirzel H."/>
            <person name="Oudot-Le Secq M.P."/>
            <person name="Peter M."/>
            <person name="Quesneville H."/>
            <person name="Rajashekar B."/>
            <person name="Reich M."/>
            <person name="Rouhier N."/>
            <person name="Schmutz J."/>
            <person name="Yin T."/>
            <person name="Chalot M."/>
            <person name="Henrissat B."/>
            <person name="Kuees U."/>
            <person name="Lucas S."/>
            <person name="Van de Peer Y."/>
            <person name="Podila G.K."/>
            <person name="Polle A."/>
            <person name="Pukkila P.J."/>
            <person name="Richardson P.M."/>
            <person name="Rouze P."/>
            <person name="Sanders I.R."/>
            <person name="Stajich J.E."/>
            <person name="Tunlid A."/>
            <person name="Tuskan G."/>
            <person name="Grigoriev I.V."/>
        </authorList>
    </citation>
    <scope>NUCLEOTIDE SEQUENCE [LARGE SCALE GENOMIC DNA]</scope>
    <source>
        <strain evidence="2">S238N-H82 / ATCC MYA-4686</strain>
    </source>
</reference>
<name>B0DCC6_LACBS</name>
<sequence length="214" mass="24843">MDFVWILNSLYLKKWTTSDAWRNTRNADMRYLCDTSALHRKRVILSKDALSSHDRNAAKNGECLDCILIDPGVSHSSWLSYGKPLLWLCCRCARPYRAQRETASPSYHRGTSRLQRPSSIAVSARQFQEMSTQTGRYVTQRCALKSRIAMKLLSTTAEEISYAFLKPSYNNFNWTNRYVPNDLRKRGFPLEDLNKAKYCNYGYARNIACTWEIL</sequence>
<dbReference type="HOGENOM" id="CLU_1289121_0_0_1"/>
<dbReference type="Gene3D" id="1.20.245.10">
    <property type="entry name" value="Lipoxygenase-1, Domain 5"/>
    <property type="match status" value="1"/>
</dbReference>
<organism evidence="2">
    <name type="scientific">Laccaria bicolor (strain S238N-H82 / ATCC MYA-4686)</name>
    <name type="common">Bicoloured deceiver</name>
    <name type="synonym">Laccaria laccata var. bicolor</name>
    <dbReference type="NCBI Taxonomy" id="486041"/>
    <lineage>
        <taxon>Eukaryota</taxon>
        <taxon>Fungi</taxon>
        <taxon>Dikarya</taxon>
        <taxon>Basidiomycota</taxon>
        <taxon>Agaricomycotina</taxon>
        <taxon>Agaricomycetes</taxon>
        <taxon>Agaricomycetidae</taxon>
        <taxon>Agaricales</taxon>
        <taxon>Agaricineae</taxon>
        <taxon>Hydnangiaceae</taxon>
        <taxon>Laccaria</taxon>
    </lineage>
</organism>
<dbReference type="SUPFAM" id="SSF48484">
    <property type="entry name" value="Lipoxigenase"/>
    <property type="match status" value="1"/>
</dbReference>
<dbReference type="RefSeq" id="XP_001881666.1">
    <property type="nucleotide sequence ID" value="XM_001881631.1"/>
</dbReference>